<dbReference type="EMBL" id="BART01025056">
    <property type="protein sequence ID" value="GAG96183.1"/>
    <property type="molecule type" value="Genomic_DNA"/>
</dbReference>
<organism evidence="1">
    <name type="scientific">marine sediment metagenome</name>
    <dbReference type="NCBI Taxonomy" id="412755"/>
    <lineage>
        <taxon>unclassified sequences</taxon>
        <taxon>metagenomes</taxon>
        <taxon>ecological metagenomes</taxon>
    </lineage>
</organism>
<feature type="non-terminal residue" evidence="1">
    <location>
        <position position="1"/>
    </location>
</feature>
<evidence type="ECO:0000313" key="1">
    <source>
        <dbReference type="EMBL" id="GAG96183.1"/>
    </source>
</evidence>
<name>X1CIV8_9ZZZZ</name>
<sequence length="107" mass="12251">IRENFVNCKDPIDVNLIISRLNGNKWKKFVNFSEIKKKVRSFQKCDLIQSRETVIGGYIGGPIGKRKFIFPAVYEYPSDLTIDEPEISLNCNQEGAHLTCSLDPKIF</sequence>
<dbReference type="AlphaFoldDB" id="X1CIV8"/>
<gene>
    <name evidence="1" type="ORF">S01H4_45064</name>
</gene>
<comment type="caution">
    <text evidence="1">The sequence shown here is derived from an EMBL/GenBank/DDBJ whole genome shotgun (WGS) entry which is preliminary data.</text>
</comment>
<protein>
    <submittedName>
        <fullName evidence="1">Uncharacterized protein</fullName>
    </submittedName>
</protein>
<proteinExistence type="predicted"/>
<accession>X1CIV8</accession>
<reference evidence="1" key="1">
    <citation type="journal article" date="2014" name="Front. Microbiol.">
        <title>High frequency of phylogenetically diverse reductive dehalogenase-homologous genes in deep subseafloor sedimentary metagenomes.</title>
        <authorList>
            <person name="Kawai M."/>
            <person name="Futagami T."/>
            <person name="Toyoda A."/>
            <person name="Takaki Y."/>
            <person name="Nishi S."/>
            <person name="Hori S."/>
            <person name="Arai W."/>
            <person name="Tsubouchi T."/>
            <person name="Morono Y."/>
            <person name="Uchiyama I."/>
            <person name="Ito T."/>
            <person name="Fujiyama A."/>
            <person name="Inagaki F."/>
            <person name="Takami H."/>
        </authorList>
    </citation>
    <scope>NUCLEOTIDE SEQUENCE</scope>
    <source>
        <strain evidence="1">Expedition CK06-06</strain>
    </source>
</reference>